<accession>A0ABQ9ZLX3</accession>
<evidence type="ECO:0000313" key="2">
    <source>
        <dbReference type="Proteomes" id="UP001234178"/>
    </source>
</evidence>
<proteinExistence type="predicted"/>
<sequence>MWSWASATSSPINTPTSSGYTFGTSRPRLHFMRVDWGVRLHLQIVDGVGVFNFKPAFSVDGREGEINNCSLDVRCGFIIGDNVDAFRLANESQLLYYISPNQWDVASGIQESESVDPSCTDANTNRHDLKTYTSLYRFRLG</sequence>
<comment type="caution">
    <text evidence="1">The sequence shown here is derived from an EMBL/GenBank/DDBJ whole genome shotgun (WGS) entry which is preliminary data.</text>
</comment>
<organism evidence="1 2">
    <name type="scientific">Daphnia magna</name>
    <dbReference type="NCBI Taxonomy" id="35525"/>
    <lineage>
        <taxon>Eukaryota</taxon>
        <taxon>Metazoa</taxon>
        <taxon>Ecdysozoa</taxon>
        <taxon>Arthropoda</taxon>
        <taxon>Crustacea</taxon>
        <taxon>Branchiopoda</taxon>
        <taxon>Diplostraca</taxon>
        <taxon>Cladocera</taxon>
        <taxon>Anomopoda</taxon>
        <taxon>Daphniidae</taxon>
        <taxon>Daphnia</taxon>
    </lineage>
</organism>
<name>A0ABQ9ZLX3_9CRUS</name>
<dbReference type="Proteomes" id="UP001234178">
    <property type="component" value="Unassembled WGS sequence"/>
</dbReference>
<dbReference type="EMBL" id="JAOYFB010000004">
    <property type="protein sequence ID" value="KAK4013793.1"/>
    <property type="molecule type" value="Genomic_DNA"/>
</dbReference>
<reference evidence="1 2" key="1">
    <citation type="journal article" date="2023" name="Nucleic Acids Res.">
        <title>The hologenome of Daphnia magna reveals possible DNA methylation and microbiome-mediated evolution of the host genome.</title>
        <authorList>
            <person name="Chaturvedi A."/>
            <person name="Li X."/>
            <person name="Dhandapani V."/>
            <person name="Marshall H."/>
            <person name="Kissane S."/>
            <person name="Cuenca-Cambronero M."/>
            <person name="Asole G."/>
            <person name="Calvet F."/>
            <person name="Ruiz-Romero M."/>
            <person name="Marangio P."/>
            <person name="Guigo R."/>
            <person name="Rago D."/>
            <person name="Mirbahai L."/>
            <person name="Eastwood N."/>
            <person name="Colbourne J.K."/>
            <person name="Zhou J."/>
            <person name="Mallon E."/>
            <person name="Orsini L."/>
        </authorList>
    </citation>
    <scope>NUCLEOTIDE SEQUENCE [LARGE SCALE GENOMIC DNA]</scope>
    <source>
        <strain evidence="1">LRV0_1</strain>
    </source>
</reference>
<keyword evidence="2" id="KW-1185">Reference proteome</keyword>
<gene>
    <name evidence="1" type="ORF">OUZ56_026346</name>
</gene>
<evidence type="ECO:0000313" key="1">
    <source>
        <dbReference type="EMBL" id="KAK4013793.1"/>
    </source>
</evidence>
<protein>
    <submittedName>
        <fullName evidence="1">Uncharacterized protein</fullName>
    </submittedName>
</protein>